<proteinExistence type="predicted"/>
<dbReference type="EMBL" id="CM056744">
    <property type="protein sequence ID" value="KAJ8666633.1"/>
    <property type="molecule type" value="Genomic_DNA"/>
</dbReference>
<gene>
    <name evidence="1" type="ORF">QAD02_008295</name>
</gene>
<protein>
    <submittedName>
        <fullName evidence="1">Uncharacterized protein</fullName>
    </submittedName>
</protein>
<sequence>MKSEDELTKASKGDYNKRFGCTKTVSSKKVKTQGRTCRRFHCDDEVKAYMHSYGQENHESYHRQDSKKKDFKNTRRRDKNPKLTKKSIIYECDHCPPHKGYQRANRQRVTKGTLHDNERYDPHRQSFSELVLIDQTYGLLDVKWPVSLLAVVDGNDATEIVGVTIIKDGSGEAFDWMMDQMQELHPEASAKFTCFMADEQKAMRTSIKVKFGVPVILCRFHTIQSFERSVKMKDMGITGEEKK</sequence>
<name>A0ACC2N7E5_9HYME</name>
<comment type="caution">
    <text evidence="1">The sequence shown here is derived from an EMBL/GenBank/DDBJ whole genome shotgun (WGS) entry which is preliminary data.</text>
</comment>
<reference evidence="1" key="1">
    <citation type="submission" date="2023-04" db="EMBL/GenBank/DDBJ databases">
        <title>A chromosome-level genome assembly of the parasitoid wasp Eretmocerus hayati.</title>
        <authorList>
            <person name="Zhong Y."/>
            <person name="Liu S."/>
            <person name="Liu Y."/>
        </authorList>
    </citation>
    <scope>NUCLEOTIDE SEQUENCE</scope>
    <source>
        <strain evidence="1">ZJU_SS_LIU_2023</strain>
    </source>
</reference>
<evidence type="ECO:0000313" key="2">
    <source>
        <dbReference type="Proteomes" id="UP001239111"/>
    </source>
</evidence>
<accession>A0ACC2N7E5</accession>
<keyword evidence="2" id="KW-1185">Reference proteome</keyword>
<organism evidence="1 2">
    <name type="scientific">Eretmocerus hayati</name>
    <dbReference type="NCBI Taxonomy" id="131215"/>
    <lineage>
        <taxon>Eukaryota</taxon>
        <taxon>Metazoa</taxon>
        <taxon>Ecdysozoa</taxon>
        <taxon>Arthropoda</taxon>
        <taxon>Hexapoda</taxon>
        <taxon>Insecta</taxon>
        <taxon>Pterygota</taxon>
        <taxon>Neoptera</taxon>
        <taxon>Endopterygota</taxon>
        <taxon>Hymenoptera</taxon>
        <taxon>Apocrita</taxon>
        <taxon>Proctotrupomorpha</taxon>
        <taxon>Chalcidoidea</taxon>
        <taxon>Aphelinidae</taxon>
        <taxon>Aphelininae</taxon>
        <taxon>Eretmocerus</taxon>
    </lineage>
</organism>
<dbReference type="Proteomes" id="UP001239111">
    <property type="component" value="Chromosome 4"/>
</dbReference>
<evidence type="ECO:0000313" key="1">
    <source>
        <dbReference type="EMBL" id="KAJ8666633.1"/>
    </source>
</evidence>